<sequence length="209" mass="23602">MNPLGAHYLVARAERIDVPAAAERVEVELGCADAKFSFELAARRPQDFVVGLEIREALVERNREWAQRYGHTNLAFGYVNVNVDLARVFAPASVDRFHVLFPDPWFKARHRKRRVVDPAMLEVVATQLRPGGELHVASDVFELALAAMAELEAPEAEALGFYNLAGEWAFTRDNPCEASSRREDTTLARGLRVWRMRYQLRTPGAKQTP</sequence>
<evidence type="ECO:0000256" key="5">
    <source>
        <dbReference type="ARBA" id="ARBA00022679"/>
    </source>
</evidence>
<dbReference type="Proteomes" id="UP000031599">
    <property type="component" value="Unassembled WGS sequence"/>
</dbReference>
<dbReference type="AlphaFoldDB" id="A0A0C1ZQP2"/>
<dbReference type="GO" id="GO:0008176">
    <property type="term" value="F:tRNA (guanine(46)-N7)-methyltransferase activity"/>
    <property type="evidence" value="ECO:0007669"/>
    <property type="project" value="UniProtKB-EC"/>
</dbReference>
<keyword evidence="4 8" id="KW-0489">Methyltransferase</keyword>
<dbReference type="EC" id="2.1.1.33" evidence="3"/>
<dbReference type="Pfam" id="PF02390">
    <property type="entry name" value="Methyltransf_4"/>
    <property type="match status" value="1"/>
</dbReference>
<comment type="caution">
    <text evidence="8">The sequence shown here is derived from an EMBL/GenBank/DDBJ whole genome shotgun (WGS) entry which is preliminary data.</text>
</comment>
<dbReference type="Gene3D" id="3.40.50.150">
    <property type="entry name" value="Vaccinia Virus protein VP39"/>
    <property type="match status" value="1"/>
</dbReference>
<keyword evidence="7" id="KW-0819">tRNA processing</keyword>
<keyword evidence="5 8" id="KW-0808">Transferase</keyword>
<dbReference type="RefSeq" id="WP_052556098.1">
    <property type="nucleotide sequence ID" value="NZ_JMCC02000103.1"/>
</dbReference>
<dbReference type="EMBL" id="JMCC02000103">
    <property type="protein sequence ID" value="KIG13268.1"/>
    <property type="molecule type" value="Genomic_DNA"/>
</dbReference>
<evidence type="ECO:0000256" key="2">
    <source>
        <dbReference type="ARBA" id="ARBA00003015"/>
    </source>
</evidence>
<reference evidence="8 9" key="1">
    <citation type="submission" date="2014-12" db="EMBL/GenBank/DDBJ databases">
        <title>Genome assembly of Enhygromyxa salina DSM 15201.</title>
        <authorList>
            <person name="Sharma G."/>
            <person name="Subramanian S."/>
        </authorList>
    </citation>
    <scope>NUCLEOTIDE SEQUENCE [LARGE SCALE GENOMIC DNA]</scope>
    <source>
        <strain evidence="8 9">DSM 15201</strain>
    </source>
</reference>
<protein>
    <recommendedName>
        <fullName evidence="3">tRNA (guanine(46)-N(7))-methyltransferase</fullName>
        <ecNumber evidence="3">2.1.1.33</ecNumber>
    </recommendedName>
</protein>
<dbReference type="GO" id="GO:0043527">
    <property type="term" value="C:tRNA methyltransferase complex"/>
    <property type="evidence" value="ECO:0007669"/>
    <property type="project" value="TreeGrafter"/>
</dbReference>
<comment type="catalytic activity">
    <reaction evidence="1">
        <text>guanosine(46) in tRNA + S-adenosyl-L-methionine = N(7)-methylguanosine(46) in tRNA + S-adenosyl-L-homocysteine</text>
        <dbReference type="Rhea" id="RHEA:42708"/>
        <dbReference type="Rhea" id="RHEA-COMP:10188"/>
        <dbReference type="Rhea" id="RHEA-COMP:10189"/>
        <dbReference type="ChEBI" id="CHEBI:57856"/>
        <dbReference type="ChEBI" id="CHEBI:59789"/>
        <dbReference type="ChEBI" id="CHEBI:74269"/>
        <dbReference type="ChEBI" id="CHEBI:74480"/>
        <dbReference type="EC" id="2.1.1.33"/>
    </reaction>
</comment>
<evidence type="ECO:0000313" key="8">
    <source>
        <dbReference type="EMBL" id="KIG13268.1"/>
    </source>
</evidence>
<keyword evidence="6" id="KW-0949">S-adenosyl-L-methionine</keyword>
<dbReference type="InterPro" id="IPR003358">
    <property type="entry name" value="tRNA_(Gua-N-7)_MeTrfase_Trmb"/>
</dbReference>
<dbReference type="PROSITE" id="PS51625">
    <property type="entry name" value="SAM_MT_TRMB"/>
    <property type="match status" value="1"/>
</dbReference>
<evidence type="ECO:0000256" key="7">
    <source>
        <dbReference type="ARBA" id="ARBA00022694"/>
    </source>
</evidence>
<dbReference type="PANTHER" id="PTHR23417:SF21">
    <property type="entry name" value="TRNA (GUANINE-N(7)-)-METHYLTRANSFERASE"/>
    <property type="match status" value="1"/>
</dbReference>
<evidence type="ECO:0000256" key="1">
    <source>
        <dbReference type="ARBA" id="ARBA00000142"/>
    </source>
</evidence>
<accession>A0A0C1ZQP2</accession>
<evidence type="ECO:0000313" key="9">
    <source>
        <dbReference type="Proteomes" id="UP000031599"/>
    </source>
</evidence>
<comment type="function">
    <text evidence="2">Catalyzes the formation of N(7)-methylguanine at position 46 (m7G46) in tRNA.</text>
</comment>
<evidence type="ECO:0000256" key="3">
    <source>
        <dbReference type="ARBA" id="ARBA00011977"/>
    </source>
</evidence>
<dbReference type="InterPro" id="IPR029063">
    <property type="entry name" value="SAM-dependent_MTases_sf"/>
</dbReference>
<dbReference type="SUPFAM" id="SSF53335">
    <property type="entry name" value="S-adenosyl-L-methionine-dependent methyltransferases"/>
    <property type="match status" value="1"/>
</dbReference>
<dbReference type="PANTHER" id="PTHR23417">
    <property type="entry name" value="3-DEOXY-D-MANNO-OCTULOSONIC-ACID TRANSFERASE/TRNA GUANINE-N 7 - -METHYLTRANSFERASE"/>
    <property type="match status" value="1"/>
</dbReference>
<dbReference type="CDD" id="cd02440">
    <property type="entry name" value="AdoMet_MTases"/>
    <property type="match status" value="1"/>
</dbReference>
<gene>
    <name evidence="8" type="ORF">DB30_00412</name>
</gene>
<organism evidence="8 9">
    <name type="scientific">Enhygromyxa salina</name>
    <dbReference type="NCBI Taxonomy" id="215803"/>
    <lineage>
        <taxon>Bacteria</taxon>
        <taxon>Pseudomonadati</taxon>
        <taxon>Myxococcota</taxon>
        <taxon>Polyangia</taxon>
        <taxon>Nannocystales</taxon>
        <taxon>Nannocystaceae</taxon>
        <taxon>Enhygromyxa</taxon>
    </lineage>
</organism>
<evidence type="ECO:0000256" key="4">
    <source>
        <dbReference type="ARBA" id="ARBA00022603"/>
    </source>
</evidence>
<name>A0A0C1ZQP2_9BACT</name>
<evidence type="ECO:0000256" key="6">
    <source>
        <dbReference type="ARBA" id="ARBA00022691"/>
    </source>
</evidence>
<proteinExistence type="predicted"/>